<proteinExistence type="predicted"/>
<accession>A0A150XJT0</accession>
<comment type="subcellular location">
    <subcellularLocation>
        <location evidence="1">Cell outer membrane</location>
    </subcellularLocation>
</comment>
<keyword evidence="2" id="KW-0472">Membrane</keyword>
<dbReference type="AlphaFoldDB" id="A0A150XJT0"/>
<reference evidence="7 8" key="1">
    <citation type="submission" date="2016-01" db="EMBL/GenBank/DDBJ databases">
        <title>Genome sequencing of Roseivirga echinicomitans KMM 6058.</title>
        <authorList>
            <person name="Selvaratnam C."/>
            <person name="Thevarajoo S."/>
            <person name="Goh K.M."/>
            <person name="Ee R."/>
            <person name="Chan K.-G."/>
            <person name="Chong C.S."/>
        </authorList>
    </citation>
    <scope>NUCLEOTIDE SEQUENCE [LARGE SCALE GENOMIC DNA]</scope>
    <source>
        <strain evidence="7 8">KMM 6058</strain>
    </source>
</reference>
<feature type="signal peptide" evidence="5">
    <location>
        <begin position="1"/>
        <end position="23"/>
    </location>
</feature>
<dbReference type="InterPro" id="IPR036942">
    <property type="entry name" value="Beta-barrel_TonB_sf"/>
</dbReference>
<dbReference type="RefSeq" id="WP_068415038.1">
    <property type="nucleotide sequence ID" value="NZ_LRDB01000012.1"/>
</dbReference>
<evidence type="ECO:0000256" key="2">
    <source>
        <dbReference type="ARBA" id="ARBA00023136"/>
    </source>
</evidence>
<feature type="domain" description="Outer membrane protein beta-barrel" evidence="6">
    <location>
        <begin position="475"/>
        <end position="942"/>
    </location>
</feature>
<feature type="chain" id="PRO_5007574777" description="Outer membrane protein beta-barrel domain-containing protein" evidence="5">
    <location>
        <begin position="24"/>
        <end position="988"/>
    </location>
</feature>
<evidence type="ECO:0000256" key="1">
    <source>
        <dbReference type="ARBA" id="ARBA00004442"/>
    </source>
</evidence>
<dbReference type="STRING" id="296218.AWN68_04965"/>
<dbReference type="Pfam" id="PF13620">
    <property type="entry name" value="CarboxypepD_reg"/>
    <property type="match status" value="1"/>
</dbReference>
<keyword evidence="5" id="KW-0732">Signal</keyword>
<evidence type="ECO:0000259" key="6">
    <source>
        <dbReference type="Pfam" id="PF14905"/>
    </source>
</evidence>
<organism evidence="7 8">
    <name type="scientific">Roseivirga echinicomitans</name>
    <dbReference type="NCBI Taxonomy" id="296218"/>
    <lineage>
        <taxon>Bacteria</taxon>
        <taxon>Pseudomonadati</taxon>
        <taxon>Bacteroidota</taxon>
        <taxon>Cytophagia</taxon>
        <taxon>Cytophagales</taxon>
        <taxon>Roseivirgaceae</taxon>
        <taxon>Roseivirga</taxon>
    </lineage>
</organism>
<evidence type="ECO:0000313" key="7">
    <source>
        <dbReference type="EMBL" id="KYG78984.1"/>
    </source>
</evidence>
<evidence type="ECO:0000256" key="5">
    <source>
        <dbReference type="SAM" id="SignalP"/>
    </source>
</evidence>
<dbReference type="InterPro" id="IPR041700">
    <property type="entry name" value="OMP_b-brl_3"/>
</dbReference>
<comment type="caution">
    <text evidence="7">The sequence shown here is derived from an EMBL/GenBank/DDBJ whole genome shotgun (WGS) entry which is preliminary data.</text>
</comment>
<gene>
    <name evidence="7" type="ORF">AWN68_04965</name>
</gene>
<dbReference type="InterPro" id="IPR008969">
    <property type="entry name" value="CarboxyPept-like_regulatory"/>
</dbReference>
<dbReference type="OrthoDB" id="1682379at2"/>
<feature type="region of interest" description="Disordered" evidence="4">
    <location>
        <begin position="296"/>
        <end position="324"/>
    </location>
</feature>
<evidence type="ECO:0000313" key="8">
    <source>
        <dbReference type="Proteomes" id="UP000075615"/>
    </source>
</evidence>
<dbReference type="Proteomes" id="UP000075615">
    <property type="component" value="Unassembled WGS sequence"/>
</dbReference>
<sequence length="988" mass="107312">MKNQVIRTAIIFMFLAFASSAQAQFWVVKGTVLDSADRVPMVAATISIVNKADASLKAKISDLNGEFRITGIADGNYSFKISFVGYFDFKKDITVAGGTLDLGTILMSEDIKQLEGVTVEGLVDRVEQNGDTTIMNAAAYKVNPDATAQDLLEKMPGIMIVDGQVQAQGESVKKVLVDGREFFGTDASAALQNLPAEIIEKIQVYDEGSDQSQFTGFVDGETSKVLNIITKASMSNGEFGKVYAGAGTDETYNVGGSINLFRPKSRTTILAQTNNINIQNFATSDLLGITSGGGRGAGGGGGRGGAGGGGGRGGAGGGGGGGGGFSNGGNTSDFLVGQQGGISKTTAFGINYSYQPNKKLDFSGSYFYNESSNTSNQSIFRQFTLPQNEGQTYEENTISPSTNINHRFSAKIDYKINDKNSFTIRPQLTLQDNVGSSFVTGTTMLNDDILNSTDTENTSDLMAYNFSNNLLYRRSFDKRGRTFSINVNTALNKSTGESLLLSENVFYDRQGNPENQDLRQSASLTQPGLTLRANATYTEPLTDKSQLLMTYQYGYQYNDSNKETYDYNEGAGQYSDLNIPLSNIFTNDYITHGATVGYNLRGDKANLSVSANYQNATLDNDQTFPTDDNVQRTFNNFLPSFNYRYSVGRTENVNVSYRTSTQAPSVSQLQNVIDNSNPLFISAGNPNLDQNYQHNATIRYTKTNIEKSTTFFATLNTTYSDNYIGNNTIIASRENTSVGDITLEPGAQYSQPMNLGGYYSVRSFVSFGLPMASVKSNLNLTLSGNYSRTPEMINEEMNHSSSPSLGLGAVFSSNISEKIDFTLSSNSSYSTTSNTVQSQTNTENFTQSTRLRLNWIFGPSFVFRSEVNHTANPGLSDGFNQSYLVWNMEFGKKLIKDKAELKLTVFDLLKQNQRVSRSINGSYIQDTNSQILTQYVMLTFTFNIRSFGSGTVPNLDNPRQRFGGNEGGAGGARGGRGGNGGIGTGDMY</sequence>
<name>A0A150XJT0_9BACT</name>
<keyword evidence="3" id="KW-0998">Cell outer membrane</keyword>
<feature type="region of interest" description="Disordered" evidence="4">
    <location>
        <begin position="960"/>
        <end position="988"/>
    </location>
</feature>
<dbReference type="Gene3D" id="2.40.170.20">
    <property type="entry name" value="TonB-dependent receptor, beta-barrel domain"/>
    <property type="match status" value="1"/>
</dbReference>
<dbReference type="SUPFAM" id="SSF49464">
    <property type="entry name" value="Carboxypeptidase regulatory domain-like"/>
    <property type="match status" value="1"/>
</dbReference>
<dbReference type="EMBL" id="LRDB01000012">
    <property type="protein sequence ID" value="KYG78984.1"/>
    <property type="molecule type" value="Genomic_DNA"/>
</dbReference>
<evidence type="ECO:0000256" key="3">
    <source>
        <dbReference type="ARBA" id="ARBA00023237"/>
    </source>
</evidence>
<keyword evidence="8" id="KW-1185">Reference proteome</keyword>
<dbReference type="SUPFAM" id="SSF56935">
    <property type="entry name" value="Porins"/>
    <property type="match status" value="1"/>
</dbReference>
<dbReference type="Gene3D" id="2.60.40.1120">
    <property type="entry name" value="Carboxypeptidase-like, regulatory domain"/>
    <property type="match status" value="1"/>
</dbReference>
<dbReference type="GO" id="GO:0009279">
    <property type="term" value="C:cell outer membrane"/>
    <property type="evidence" value="ECO:0007669"/>
    <property type="project" value="UniProtKB-SubCell"/>
</dbReference>
<evidence type="ECO:0000256" key="4">
    <source>
        <dbReference type="SAM" id="MobiDB-lite"/>
    </source>
</evidence>
<protein>
    <recommendedName>
        <fullName evidence="6">Outer membrane protein beta-barrel domain-containing protein</fullName>
    </recommendedName>
</protein>
<feature type="compositionally biased region" description="Gly residues" evidence="4">
    <location>
        <begin position="964"/>
        <end position="988"/>
    </location>
</feature>
<dbReference type="Pfam" id="PF14905">
    <property type="entry name" value="OMP_b-brl_3"/>
    <property type="match status" value="1"/>
</dbReference>